<feature type="transmembrane region" description="Helical" evidence="15">
    <location>
        <begin position="259"/>
        <end position="277"/>
    </location>
</feature>
<keyword evidence="20" id="KW-1185">Reference proteome</keyword>
<keyword evidence="3" id="KW-0813">Transport</keyword>
<evidence type="ECO:0000256" key="5">
    <source>
        <dbReference type="ARBA" id="ARBA00022692"/>
    </source>
</evidence>
<feature type="transmembrane region" description="Helical" evidence="15">
    <location>
        <begin position="289"/>
        <end position="310"/>
    </location>
</feature>
<keyword evidence="13" id="KW-0868">Chloride</keyword>
<keyword evidence="7 15" id="KW-1133">Transmembrane helix</keyword>
<gene>
    <name evidence="19" type="ORF">LSAA_12880</name>
</gene>
<evidence type="ECO:0000256" key="2">
    <source>
        <dbReference type="ARBA" id="ARBA00010593"/>
    </source>
</evidence>
<dbReference type="GO" id="GO:1990573">
    <property type="term" value="P:potassium ion import across plasma membrane"/>
    <property type="evidence" value="ECO:0007669"/>
    <property type="project" value="TreeGrafter"/>
</dbReference>
<feature type="region of interest" description="Disordered" evidence="14">
    <location>
        <begin position="608"/>
        <end position="634"/>
    </location>
</feature>
<name>A0A7R8D5K6_LEPSM</name>
<evidence type="ECO:0000256" key="7">
    <source>
        <dbReference type="ARBA" id="ARBA00022989"/>
    </source>
</evidence>
<feature type="domain" description="Amino acid permease/ SLC12A" evidence="16">
    <location>
        <begin position="360"/>
        <end position="431"/>
    </location>
</feature>
<dbReference type="GO" id="GO:0055064">
    <property type="term" value="P:chloride ion homeostasis"/>
    <property type="evidence" value="ECO:0007669"/>
    <property type="project" value="TreeGrafter"/>
</dbReference>
<feature type="domain" description="Amino acid permease N-terminal" evidence="18">
    <location>
        <begin position="58"/>
        <end position="115"/>
    </location>
</feature>
<keyword evidence="11" id="KW-0325">Glycoprotein</keyword>
<dbReference type="GO" id="GO:0055078">
    <property type="term" value="P:sodium ion homeostasis"/>
    <property type="evidence" value="ECO:0007669"/>
    <property type="project" value="TreeGrafter"/>
</dbReference>
<dbReference type="PANTHER" id="PTHR11827:SF103">
    <property type="entry name" value="SODIUM CHLORIDE COTRANSPORTER 69, ISOFORM E"/>
    <property type="match status" value="1"/>
</dbReference>
<dbReference type="Pfam" id="PF03522">
    <property type="entry name" value="SLC12"/>
    <property type="match status" value="2"/>
</dbReference>
<feature type="region of interest" description="Disordered" evidence="14">
    <location>
        <begin position="1"/>
        <end position="52"/>
    </location>
</feature>
<feature type="transmembrane region" description="Helical" evidence="15">
    <location>
        <begin position="416"/>
        <end position="435"/>
    </location>
</feature>
<evidence type="ECO:0000256" key="9">
    <source>
        <dbReference type="ARBA" id="ARBA00023065"/>
    </source>
</evidence>
<reference evidence="19" key="1">
    <citation type="submission" date="2021-02" db="EMBL/GenBank/DDBJ databases">
        <authorList>
            <person name="Bekaert M."/>
        </authorList>
    </citation>
    <scope>NUCLEOTIDE SEQUENCE</scope>
    <source>
        <strain evidence="19">IoA-00</strain>
    </source>
</reference>
<evidence type="ECO:0000256" key="15">
    <source>
        <dbReference type="SAM" id="Phobius"/>
    </source>
</evidence>
<evidence type="ECO:0000259" key="17">
    <source>
        <dbReference type="Pfam" id="PF03522"/>
    </source>
</evidence>
<dbReference type="Gene3D" id="1.20.1740.10">
    <property type="entry name" value="Amino acid/polyamine transporter I"/>
    <property type="match status" value="3"/>
</dbReference>
<feature type="transmembrane region" description="Helical" evidence="15">
    <location>
        <begin position="387"/>
        <end position="404"/>
    </location>
</feature>
<dbReference type="GO" id="GO:0008519">
    <property type="term" value="F:ammonium channel activity"/>
    <property type="evidence" value="ECO:0007669"/>
    <property type="project" value="TreeGrafter"/>
</dbReference>
<dbReference type="Pfam" id="PF08403">
    <property type="entry name" value="AA_permease_N"/>
    <property type="match status" value="1"/>
</dbReference>
<dbReference type="Proteomes" id="UP000675881">
    <property type="component" value="Chromosome 7"/>
</dbReference>
<dbReference type="GO" id="GO:0008511">
    <property type="term" value="F:sodium:potassium:chloride symporter activity"/>
    <property type="evidence" value="ECO:0007669"/>
    <property type="project" value="TreeGrafter"/>
</dbReference>
<evidence type="ECO:0000259" key="16">
    <source>
        <dbReference type="Pfam" id="PF00324"/>
    </source>
</evidence>
<comment type="similarity">
    <text evidence="2">Belongs to the SLC12A transporter family.</text>
</comment>
<evidence type="ECO:0000256" key="13">
    <source>
        <dbReference type="ARBA" id="ARBA00023214"/>
    </source>
</evidence>
<evidence type="ECO:0000256" key="10">
    <source>
        <dbReference type="ARBA" id="ARBA00023136"/>
    </source>
</evidence>
<feature type="domain" description="SLC12A transporter C-terminal" evidence="17">
    <location>
        <begin position="685"/>
        <end position="785"/>
    </location>
</feature>
<feature type="domain" description="Amino acid permease/ SLC12A" evidence="16">
    <location>
        <begin position="292"/>
        <end position="349"/>
    </location>
</feature>
<evidence type="ECO:0000256" key="4">
    <source>
        <dbReference type="ARBA" id="ARBA00022475"/>
    </source>
</evidence>
<dbReference type="OrthoDB" id="2020542at2759"/>
<keyword evidence="12" id="KW-0739">Sodium transport</keyword>
<dbReference type="GO" id="GO:0006884">
    <property type="term" value="P:cell volume homeostasis"/>
    <property type="evidence" value="ECO:0007669"/>
    <property type="project" value="TreeGrafter"/>
</dbReference>
<dbReference type="Pfam" id="PF00324">
    <property type="entry name" value="AA_permease"/>
    <property type="match status" value="3"/>
</dbReference>
<evidence type="ECO:0000256" key="11">
    <source>
        <dbReference type="ARBA" id="ARBA00023180"/>
    </source>
</evidence>
<evidence type="ECO:0000256" key="1">
    <source>
        <dbReference type="ARBA" id="ARBA00004651"/>
    </source>
</evidence>
<keyword evidence="5 15" id="KW-0812">Transmembrane</keyword>
<feature type="domain" description="Amino acid permease/ SLC12A" evidence="16">
    <location>
        <begin position="149"/>
        <end position="280"/>
    </location>
</feature>
<dbReference type="AlphaFoldDB" id="A0A7R8D5K6"/>
<comment type="subcellular location">
    <subcellularLocation>
        <location evidence="1">Cell membrane</location>
        <topology evidence="1">Multi-pass membrane protein</topology>
    </subcellularLocation>
</comment>
<keyword evidence="8" id="KW-0915">Sodium</keyword>
<feature type="transmembrane region" description="Helical" evidence="15">
    <location>
        <begin position="353"/>
        <end position="375"/>
    </location>
</feature>
<dbReference type="InterPro" id="IPR018491">
    <property type="entry name" value="SLC12_C"/>
</dbReference>
<evidence type="ECO:0000256" key="3">
    <source>
        <dbReference type="ARBA" id="ARBA00022448"/>
    </source>
</evidence>
<feature type="compositionally biased region" description="Basic and acidic residues" evidence="14">
    <location>
        <begin position="1"/>
        <end position="10"/>
    </location>
</feature>
<dbReference type="EMBL" id="HG994586">
    <property type="protein sequence ID" value="CAF3005963.1"/>
    <property type="molecule type" value="Genomic_DNA"/>
</dbReference>
<feature type="transmembrane region" description="Helical" evidence="15">
    <location>
        <begin position="322"/>
        <end position="341"/>
    </location>
</feature>
<keyword evidence="6" id="KW-0769">Symport</keyword>
<feature type="transmembrane region" description="Helical" evidence="15">
    <location>
        <begin position="163"/>
        <end position="190"/>
    </location>
</feature>
<feature type="domain" description="SLC12A transporter C-terminal" evidence="17">
    <location>
        <begin position="475"/>
        <end position="684"/>
    </location>
</feature>
<sequence>MSSDNTETKKTRFSVAPSSANLAEQDTEGDPETSNVPDHDKAGGEETNSFHPTYSTQYFKSFRQYLTRDALPSESHYRNLLSISNHPRKFSRPTLEELQEEQAENGRLLDKKDMDDVEKMRRNNPRVKWSDLDGLKVFSCDVCSTFGVLCFFLRLTWVVGQGGLIQGLGVIALGNLVTVITTLSMSAVSTNGQIRGGGIYYMISRSLGPEFGGAIGIMFTLANSIAVSMYIIGFCQSLLDMCKQYFELEHLIFSDTTNDVRIIGAISLVAVLALAIVGMETQVTHHLSFLSSVFFFPAVTGIVAGANLSGDLKDPGVAIPKGTLLAIIVTFITYIGYGTIITGVMHTEASDRLMIFVNMGIFLSSSFLWGCILIAELDAVSTLLSNFFVAAYALINFSVFHASITKSPGWRPSFKYYNQWVSLFGTFLCFCRYVLNGLENCPCDIHAFNPSTILQNTFKNYRPKVLVFTGLPAHRPPLVDFANLITKKLSLLMCAHVNIGDAPFKNIELLRNTVQMWFRDHKIKSFYSLTQNKNFEEGAIACMNLAGIGKMRPNMVLFGYKGDWLEDPKGLDEYISVLHHAFDLHLGVGILRLESGCDFSKVIGEEEQQQHEIELDEENEDEKNGKQGKSLELQQKKVRTRKVSTAVYTGIDGNPLPKNTVQDITQFQIKKRKGNIDVWWLYDDANRKDELDRETRNMAALLAKFRIDYSDVTVIPDVTKKALDPTKEEFKKILDEIKPPLEESEIISQKEKTNRHLRLTELLREHSKRSEMIIMTLSIPRRGTAVCPTIYELVGNDDQEHASFSY</sequence>
<evidence type="ECO:0000256" key="12">
    <source>
        <dbReference type="ARBA" id="ARBA00023201"/>
    </source>
</evidence>
<keyword evidence="10 15" id="KW-0472">Membrane</keyword>
<dbReference type="InterPro" id="IPR004842">
    <property type="entry name" value="SLC12A_fam"/>
</dbReference>
<protein>
    <submittedName>
        <fullName evidence="19">SLC12A2</fullName>
    </submittedName>
</protein>
<evidence type="ECO:0000256" key="8">
    <source>
        <dbReference type="ARBA" id="ARBA00023053"/>
    </source>
</evidence>
<organism evidence="19 20">
    <name type="scientific">Lepeophtheirus salmonis</name>
    <name type="common">Salmon louse</name>
    <name type="synonym">Caligus salmonis</name>
    <dbReference type="NCBI Taxonomy" id="72036"/>
    <lineage>
        <taxon>Eukaryota</taxon>
        <taxon>Metazoa</taxon>
        <taxon>Ecdysozoa</taxon>
        <taxon>Arthropoda</taxon>
        <taxon>Crustacea</taxon>
        <taxon>Multicrustacea</taxon>
        <taxon>Hexanauplia</taxon>
        <taxon>Copepoda</taxon>
        <taxon>Siphonostomatoida</taxon>
        <taxon>Caligidae</taxon>
        <taxon>Lepeophtheirus</taxon>
    </lineage>
</organism>
<evidence type="ECO:0000259" key="18">
    <source>
        <dbReference type="Pfam" id="PF08403"/>
    </source>
</evidence>
<dbReference type="PANTHER" id="PTHR11827">
    <property type="entry name" value="SOLUTE CARRIER FAMILY 12, CATION COTRANSPORTERS"/>
    <property type="match status" value="1"/>
</dbReference>
<dbReference type="GO" id="GO:0055075">
    <property type="term" value="P:potassium ion homeostasis"/>
    <property type="evidence" value="ECO:0007669"/>
    <property type="project" value="TreeGrafter"/>
</dbReference>
<dbReference type="InterPro" id="IPR013612">
    <property type="entry name" value="AA_permease_N"/>
</dbReference>
<keyword evidence="9" id="KW-0406">Ion transport</keyword>
<dbReference type="GO" id="GO:0016324">
    <property type="term" value="C:apical plasma membrane"/>
    <property type="evidence" value="ECO:0007669"/>
    <property type="project" value="TreeGrafter"/>
</dbReference>
<evidence type="ECO:0000256" key="6">
    <source>
        <dbReference type="ARBA" id="ARBA00022847"/>
    </source>
</evidence>
<dbReference type="InterPro" id="IPR004841">
    <property type="entry name" value="AA-permease/SLC12A_dom"/>
</dbReference>
<evidence type="ECO:0000313" key="19">
    <source>
        <dbReference type="EMBL" id="CAF3005963.1"/>
    </source>
</evidence>
<keyword evidence="4" id="KW-1003">Cell membrane</keyword>
<feature type="transmembrane region" description="Helical" evidence="15">
    <location>
        <begin position="135"/>
        <end position="157"/>
    </location>
</feature>
<feature type="transmembrane region" description="Helical" evidence="15">
    <location>
        <begin position="211"/>
        <end position="239"/>
    </location>
</feature>
<evidence type="ECO:0000313" key="20">
    <source>
        <dbReference type="Proteomes" id="UP000675881"/>
    </source>
</evidence>
<evidence type="ECO:0000256" key="14">
    <source>
        <dbReference type="SAM" id="MobiDB-lite"/>
    </source>
</evidence>
<accession>A0A7R8D5K6</accession>
<proteinExistence type="inferred from homology"/>